<dbReference type="STRING" id="1901.BB341_08245"/>
<keyword evidence="3" id="KW-1185">Reference proteome</keyword>
<dbReference type="AlphaFoldDB" id="E2Q5G5"/>
<dbReference type="Gene3D" id="3.30.565.10">
    <property type="entry name" value="Histidine kinase-like ATPase, C-terminal domain"/>
    <property type="match status" value="1"/>
</dbReference>
<evidence type="ECO:0000313" key="2">
    <source>
        <dbReference type="EMBL" id="EFG09179.1"/>
    </source>
</evidence>
<dbReference type="eggNOG" id="COG2172">
    <property type="taxonomic scope" value="Bacteria"/>
</dbReference>
<proteinExistence type="predicted"/>
<dbReference type="InterPro" id="IPR036890">
    <property type="entry name" value="HATPase_C_sf"/>
</dbReference>
<dbReference type="Proteomes" id="UP000002357">
    <property type="component" value="Chromosome"/>
</dbReference>
<accession>E2Q5G5</accession>
<dbReference type="EMBL" id="CM000913">
    <property type="protein sequence ID" value="EFG09179.1"/>
    <property type="molecule type" value="Genomic_DNA"/>
</dbReference>
<feature type="region of interest" description="Disordered" evidence="1">
    <location>
        <begin position="1"/>
        <end position="29"/>
    </location>
</feature>
<reference evidence="2 3" key="1">
    <citation type="journal article" date="2010" name="Genome Biol. Evol.">
        <title>The sequence of a 1.8-mb bacterial linear plasmid reveals a rich evolutionary reservoir of secondary metabolic pathways.</title>
        <authorList>
            <person name="Medema M.H."/>
            <person name="Trefzer A."/>
            <person name="Kovalchuk A."/>
            <person name="van den Berg M."/>
            <person name="Mueller U."/>
            <person name="Heijne W."/>
            <person name="Wu L."/>
            <person name="Alam M.T."/>
            <person name="Ronning C.M."/>
            <person name="Nierman W.C."/>
            <person name="Bovenberg R.A.L."/>
            <person name="Breitling R."/>
            <person name="Takano E."/>
        </authorList>
    </citation>
    <scope>NUCLEOTIDE SEQUENCE [LARGE SCALE GENOMIC DNA]</scope>
    <source>
        <strain evidence="3">ATCC 27064 / DSM 738 / JCM 4710 / NBRC 13307 / NCIMB 12785 / NRRL 3585 / VKM Ac-602</strain>
    </source>
</reference>
<evidence type="ECO:0000313" key="3">
    <source>
        <dbReference type="Proteomes" id="UP000002357"/>
    </source>
</evidence>
<feature type="compositionally biased region" description="Basic and acidic residues" evidence="1">
    <location>
        <begin position="16"/>
        <end position="29"/>
    </location>
</feature>
<organism evidence="2 3">
    <name type="scientific">Streptomyces clavuligerus</name>
    <dbReference type="NCBI Taxonomy" id="1901"/>
    <lineage>
        <taxon>Bacteria</taxon>
        <taxon>Bacillati</taxon>
        <taxon>Actinomycetota</taxon>
        <taxon>Actinomycetes</taxon>
        <taxon>Kitasatosporales</taxon>
        <taxon>Streptomycetaceae</taxon>
        <taxon>Streptomyces</taxon>
    </lineage>
</organism>
<gene>
    <name evidence="2" type="primary">rshA</name>
    <name evidence="2" type="ORF">SCLAV_4104</name>
</gene>
<evidence type="ECO:0000256" key="1">
    <source>
        <dbReference type="SAM" id="MobiDB-lite"/>
    </source>
</evidence>
<protein>
    <submittedName>
        <fullName evidence="2">Putative anti-sigma factor rshA</fullName>
    </submittedName>
</protein>
<name>E2Q5G5_STRCL</name>
<sequence>MDRDSVAGPVPATHGLRSDGRGSHSHGPERACATLEVRVSQIAGEPGTQDFVEVRLPAAGAYLSVLRTATAGLAARLDFTLDEIEDLRIAVDEACAILLQQAVPGSVLSCVFRLIDDSLEVTVSAPTTDGRAPERETFAWTVLSALAGKVDSSVADDRTVSISLYKQRGAGPGPA</sequence>